<dbReference type="AlphaFoldDB" id="A0AA38T4K3"/>
<evidence type="ECO:0000259" key="2">
    <source>
        <dbReference type="Pfam" id="PF07990"/>
    </source>
</evidence>
<dbReference type="Proteomes" id="UP001172457">
    <property type="component" value="Chromosome 4"/>
</dbReference>
<proteinExistence type="predicted"/>
<sequence>MVDEDNHLQNTSQLGKGSYSYMGKGDLESSSLLADKQGSPVNSYMKGPSNGAGGSPSQYQNLDSPSSSFYGGYMMNPASPNMMANQLGGVNLPPLFDNVAIAAAIGVSAMDSRAMGGGYC</sequence>
<protein>
    <recommendedName>
        <fullName evidence="2">Nucleic acid binding NABP domain-containing protein</fullName>
    </recommendedName>
</protein>
<dbReference type="EMBL" id="JARYMX010000004">
    <property type="protein sequence ID" value="KAJ9553419.1"/>
    <property type="molecule type" value="Genomic_DNA"/>
</dbReference>
<comment type="caution">
    <text evidence="3">The sequence shown here is derived from an EMBL/GenBank/DDBJ whole genome shotgun (WGS) entry which is preliminary data.</text>
</comment>
<feature type="region of interest" description="Disordered" evidence="1">
    <location>
        <begin position="1"/>
        <end position="63"/>
    </location>
</feature>
<evidence type="ECO:0000256" key="1">
    <source>
        <dbReference type="SAM" id="MobiDB-lite"/>
    </source>
</evidence>
<accession>A0AA38T4K3</accession>
<name>A0AA38T4K3_9ASTR</name>
<evidence type="ECO:0000313" key="4">
    <source>
        <dbReference type="Proteomes" id="UP001172457"/>
    </source>
</evidence>
<reference evidence="3" key="1">
    <citation type="submission" date="2023-03" db="EMBL/GenBank/DDBJ databases">
        <title>Chromosome-scale reference genome and RAD-based genetic map of yellow starthistle (Centaurea solstitialis) reveal putative structural variation and QTLs associated with invader traits.</title>
        <authorList>
            <person name="Reatini B."/>
            <person name="Cang F.A."/>
            <person name="Jiang Q."/>
            <person name="Mckibben M.T.W."/>
            <person name="Barker M.S."/>
            <person name="Rieseberg L.H."/>
            <person name="Dlugosch K.M."/>
        </authorList>
    </citation>
    <scope>NUCLEOTIDE SEQUENCE</scope>
    <source>
        <strain evidence="3">CAN-66</strain>
        <tissue evidence="3">Leaf</tissue>
    </source>
</reference>
<keyword evidence="4" id="KW-1185">Reference proteome</keyword>
<organism evidence="3 4">
    <name type="scientific">Centaurea solstitialis</name>
    <name type="common">yellow star-thistle</name>
    <dbReference type="NCBI Taxonomy" id="347529"/>
    <lineage>
        <taxon>Eukaryota</taxon>
        <taxon>Viridiplantae</taxon>
        <taxon>Streptophyta</taxon>
        <taxon>Embryophyta</taxon>
        <taxon>Tracheophyta</taxon>
        <taxon>Spermatophyta</taxon>
        <taxon>Magnoliopsida</taxon>
        <taxon>eudicotyledons</taxon>
        <taxon>Gunneridae</taxon>
        <taxon>Pentapetalae</taxon>
        <taxon>asterids</taxon>
        <taxon>campanulids</taxon>
        <taxon>Asterales</taxon>
        <taxon>Asteraceae</taxon>
        <taxon>Carduoideae</taxon>
        <taxon>Cardueae</taxon>
        <taxon>Centaureinae</taxon>
        <taxon>Centaurea</taxon>
    </lineage>
</organism>
<evidence type="ECO:0000313" key="3">
    <source>
        <dbReference type="EMBL" id="KAJ9553419.1"/>
    </source>
</evidence>
<feature type="domain" description="Nucleic acid binding NABP" evidence="2">
    <location>
        <begin position="28"/>
        <end position="117"/>
    </location>
</feature>
<dbReference type="Pfam" id="PF07990">
    <property type="entry name" value="NABP"/>
    <property type="match status" value="1"/>
</dbReference>
<gene>
    <name evidence="3" type="ORF">OSB04_017464</name>
</gene>
<dbReference type="InterPro" id="IPR012940">
    <property type="entry name" value="NABP"/>
</dbReference>